<accession>A0A2P5HXY5</accession>
<proteinExistence type="predicted"/>
<sequence length="100" mass="11308">MGGEGPTIAIIRGLKVRVPVLDSFLRANKIDETYGMAPFYHVDPTSHRSFYAQRLKVGIHVPVYLSPRNKAIMRAISNILPTLGRWSTPKRRFPWTSSSL</sequence>
<reference evidence="1" key="1">
    <citation type="submission" date="2017-09" db="EMBL/GenBank/DDBJ databases">
        <title>Polyketide synthases of a Diaporthe helianthi virulent isolate.</title>
        <authorList>
            <person name="Baroncelli R."/>
        </authorList>
    </citation>
    <scope>NUCLEOTIDE SEQUENCE [LARGE SCALE GENOMIC DNA]</scope>
    <source>
        <strain evidence="1">7/96</strain>
    </source>
</reference>
<organism evidence="1 2">
    <name type="scientific">Diaporthe helianthi</name>
    <dbReference type="NCBI Taxonomy" id="158607"/>
    <lineage>
        <taxon>Eukaryota</taxon>
        <taxon>Fungi</taxon>
        <taxon>Dikarya</taxon>
        <taxon>Ascomycota</taxon>
        <taxon>Pezizomycotina</taxon>
        <taxon>Sordariomycetes</taxon>
        <taxon>Sordariomycetidae</taxon>
        <taxon>Diaporthales</taxon>
        <taxon>Diaporthaceae</taxon>
        <taxon>Diaporthe</taxon>
    </lineage>
</organism>
<dbReference type="OrthoDB" id="5132222at2759"/>
<dbReference type="InParanoid" id="A0A2P5HXY5"/>
<dbReference type="EMBL" id="MAVT02000529">
    <property type="protein sequence ID" value="POS75107.1"/>
    <property type="molecule type" value="Genomic_DNA"/>
</dbReference>
<protein>
    <submittedName>
        <fullName evidence="1">Uncharacterized protein</fullName>
    </submittedName>
</protein>
<evidence type="ECO:0000313" key="2">
    <source>
        <dbReference type="Proteomes" id="UP000094444"/>
    </source>
</evidence>
<name>A0A2P5HXY5_DIAHE</name>
<dbReference type="AlphaFoldDB" id="A0A2P5HXY5"/>
<dbReference type="Proteomes" id="UP000094444">
    <property type="component" value="Unassembled WGS sequence"/>
</dbReference>
<comment type="caution">
    <text evidence="1">The sequence shown here is derived from an EMBL/GenBank/DDBJ whole genome shotgun (WGS) entry which is preliminary data.</text>
</comment>
<gene>
    <name evidence="1" type="ORF">DHEL01_v206495</name>
</gene>
<evidence type="ECO:0000313" key="1">
    <source>
        <dbReference type="EMBL" id="POS75107.1"/>
    </source>
</evidence>
<keyword evidence="2" id="KW-1185">Reference proteome</keyword>